<evidence type="ECO:0000313" key="1">
    <source>
        <dbReference type="EMBL" id="GAV65199.1"/>
    </source>
</evidence>
<dbReference type="PANTHER" id="PTHR31579:SF42">
    <property type="entry name" value="DUF506 FAMILY PROTEIN (DUF506)"/>
    <property type="match status" value="1"/>
</dbReference>
<dbReference type="NCBIfam" id="TIGR01615">
    <property type="entry name" value="A_thal_3542"/>
    <property type="match status" value="1"/>
</dbReference>
<comment type="caution">
    <text evidence="1">The sequence shown here is derived from an EMBL/GenBank/DDBJ whole genome shotgun (WGS) entry which is preliminary data.</text>
</comment>
<accession>A0A1Q3BBB3</accession>
<protein>
    <submittedName>
        <fullName evidence="1">DUF506 domain-containing protein</fullName>
    </submittedName>
</protein>
<dbReference type="PANTHER" id="PTHR31579">
    <property type="entry name" value="OS03G0796600 PROTEIN"/>
    <property type="match status" value="1"/>
</dbReference>
<dbReference type="Proteomes" id="UP000187406">
    <property type="component" value="Unassembled WGS sequence"/>
</dbReference>
<organism evidence="1 2">
    <name type="scientific">Cephalotus follicularis</name>
    <name type="common">Albany pitcher plant</name>
    <dbReference type="NCBI Taxonomy" id="3775"/>
    <lineage>
        <taxon>Eukaryota</taxon>
        <taxon>Viridiplantae</taxon>
        <taxon>Streptophyta</taxon>
        <taxon>Embryophyta</taxon>
        <taxon>Tracheophyta</taxon>
        <taxon>Spermatophyta</taxon>
        <taxon>Magnoliopsida</taxon>
        <taxon>eudicotyledons</taxon>
        <taxon>Gunneridae</taxon>
        <taxon>Pentapetalae</taxon>
        <taxon>rosids</taxon>
        <taxon>fabids</taxon>
        <taxon>Oxalidales</taxon>
        <taxon>Cephalotaceae</taxon>
        <taxon>Cephalotus</taxon>
    </lineage>
</organism>
<sequence>MAKIPVKFKRVAAAFNEASRVRLCESSGSEYSPDTDHDLSDLVNSFIERDYGVHVNEEESVHKEIGSNEEELERYWSDYERKKTLEGLLLCNDDDHVKRKIRDEVEVACGIIGDRSSLGFKRRLMTRLRERDFDAGLCKSQWEKFGRHPPGTYEYIDVNFEGNRYIVEVFVAGEFEIARPTNRYTSLLDLCPQVLVARPEELKQLVMLMCAALRESMKSVDLHMPPWRRNGYMQAKWFGPYKRTTNEISTNKSLEPEEVAAAAKRSIGFKALPVKSYRCGENFARKVGLKVGHLTAAFNGIDIGMEF</sequence>
<dbReference type="InParanoid" id="A0A1Q3BBB3"/>
<dbReference type="Pfam" id="PF04720">
    <property type="entry name" value="PDDEXK_6"/>
    <property type="match status" value="1"/>
</dbReference>
<dbReference type="STRING" id="3775.A0A1Q3BBB3"/>
<dbReference type="AlphaFoldDB" id="A0A1Q3BBB3"/>
<dbReference type="EMBL" id="BDDD01000390">
    <property type="protein sequence ID" value="GAV65199.1"/>
    <property type="molecule type" value="Genomic_DNA"/>
</dbReference>
<dbReference type="OrthoDB" id="548115at2759"/>
<dbReference type="InterPro" id="IPR006502">
    <property type="entry name" value="PDDEXK-like"/>
</dbReference>
<proteinExistence type="predicted"/>
<name>A0A1Q3BBB3_CEPFO</name>
<keyword evidence="2" id="KW-1185">Reference proteome</keyword>
<reference evidence="2" key="1">
    <citation type="submission" date="2016-04" db="EMBL/GenBank/DDBJ databases">
        <title>Cephalotus genome sequencing.</title>
        <authorList>
            <person name="Fukushima K."/>
            <person name="Hasebe M."/>
            <person name="Fang X."/>
        </authorList>
    </citation>
    <scope>NUCLEOTIDE SEQUENCE [LARGE SCALE GENOMIC DNA]</scope>
    <source>
        <strain evidence="2">cv. St1</strain>
    </source>
</reference>
<gene>
    <name evidence="1" type="ORF">CFOL_v3_08714</name>
</gene>
<evidence type="ECO:0000313" key="2">
    <source>
        <dbReference type="Proteomes" id="UP000187406"/>
    </source>
</evidence>